<protein>
    <submittedName>
        <fullName evidence="1">NmrA-like family protein</fullName>
    </submittedName>
</protein>
<proteinExistence type="predicted"/>
<organism evidence="1 2">
    <name type="scientific">Colletotrichum truncatum</name>
    <name type="common">Anthracnose fungus</name>
    <name type="synonym">Colletotrichum capsici</name>
    <dbReference type="NCBI Taxonomy" id="5467"/>
    <lineage>
        <taxon>Eukaryota</taxon>
        <taxon>Fungi</taxon>
        <taxon>Dikarya</taxon>
        <taxon>Ascomycota</taxon>
        <taxon>Pezizomycotina</taxon>
        <taxon>Sordariomycetes</taxon>
        <taxon>Hypocreomycetidae</taxon>
        <taxon>Glomerellales</taxon>
        <taxon>Glomerellaceae</taxon>
        <taxon>Colletotrichum</taxon>
        <taxon>Colletotrichum truncatum species complex</taxon>
    </lineage>
</organism>
<accession>A0ACC3ZKK5</accession>
<evidence type="ECO:0000313" key="1">
    <source>
        <dbReference type="EMBL" id="KAL0944654.1"/>
    </source>
</evidence>
<dbReference type="EMBL" id="VUJX02000001">
    <property type="protein sequence ID" value="KAL0944654.1"/>
    <property type="molecule type" value="Genomic_DNA"/>
</dbReference>
<reference evidence="1 2" key="1">
    <citation type="journal article" date="2020" name="Phytopathology">
        <title>Genome Sequence Resources of Colletotrichum truncatum, C. plurivorum, C. musicola, and C. sojae: Four Species Pathogenic to Soybean (Glycine max).</title>
        <authorList>
            <person name="Rogerio F."/>
            <person name="Boufleur T.R."/>
            <person name="Ciampi-Guillardi M."/>
            <person name="Sukno S.A."/>
            <person name="Thon M.R."/>
            <person name="Massola Junior N.S."/>
            <person name="Baroncelli R."/>
        </authorList>
    </citation>
    <scope>NUCLEOTIDE SEQUENCE [LARGE SCALE GENOMIC DNA]</scope>
    <source>
        <strain evidence="1 2">CMES1059</strain>
    </source>
</reference>
<comment type="caution">
    <text evidence="1">The sequence shown here is derived from an EMBL/GenBank/DDBJ whole genome shotgun (WGS) entry which is preliminary data.</text>
</comment>
<evidence type="ECO:0000313" key="2">
    <source>
        <dbReference type="Proteomes" id="UP000805649"/>
    </source>
</evidence>
<name>A0ACC3ZKK5_COLTU</name>
<sequence>MGVIAVAGGTGDVGRTIVEQLVASGKHPIVLCRKVPIASAVDGAKFVAVDYNDIEGLVKTLEAQKIDTIISAMSIEGAVEQAQLNLIAAADKSQTTRRFIPSEFAGYTPLGEDIVADDFTGPGLRAAETLAKSGLTFTRIAQGIFMDYFGQPNIPSHLRPFKWAIDVPSRRAAIPGTGNETLSLTYSKDLARFVDRLVDDDVWPEYSIICGADTTLNEIVAAAEEATGEKFDVTYDTVDDLKAGKATAIFSDSESYAGMDPTMMAVVVGLQVVEGKLALPKEGRLNDKYPDIQPLSINAFMAKAWSKKVKSTTTGSRDISFFSDEDIARKSRWLRGCESAPRL</sequence>
<dbReference type="Proteomes" id="UP000805649">
    <property type="component" value="Unassembled WGS sequence"/>
</dbReference>
<keyword evidence="2" id="KW-1185">Reference proteome</keyword>
<gene>
    <name evidence="1" type="ORF">CTRU02_202541</name>
</gene>